<proteinExistence type="predicted"/>
<evidence type="ECO:0000313" key="1">
    <source>
        <dbReference type="EMBL" id="MBV4524395.1"/>
    </source>
</evidence>
<evidence type="ECO:0000313" key="2">
    <source>
        <dbReference type="Proteomes" id="UP001049200"/>
    </source>
</evidence>
<reference evidence="1" key="1">
    <citation type="submission" date="2021-06" db="EMBL/GenBank/DDBJ databases">
        <title>Updating the genus Pseudomonas: Description of 43 new species and partition of the Pseudomonas putida group.</title>
        <authorList>
            <person name="Girard L."/>
            <person name="Lood C."/>
            <person name="Vandamme P."/>
            <person name="Rokni-Zadeh H."/>
            <person name="Van Noort V."/>
            <person name="Hofte M."/>
            <person name="Lavigne R."/>
            <person name="De Mot R."/>
        </authorList>
    </citation>
    <scope>NUCLEOTIDE SEQUENCE</scope>
    <source>
        <strain evidence="1">SWRI74</strain>
    </source>
</reference>
<gene>
    <name evidence="1" type="ORF">KVG88_30435</name>
</gene>
<comment type="caution">
    <text evidence="1">The sequence shown here is derived from an EMBL/GenBank/DDBJ whole genome shotgun (WGS) entry which is preliminary data.</text>
</comment>
<accession>A0ABS6R017</accession>
<dbReference type="EMBL" id="JAHSTU010000014">
    <property type="protein sequence ID" value="MBV4524395.1"/>
    <property type="molecule type" value="Genomic_DNA"/>
</dbReference>
<organism evidence="1 2">
    <name type="scientific">Pseudomonas azerbaijanoccidentalis</name>
    <dbReference type="NCBI Taxonomy" id="2842347"/>
    <lineage>
        <taxon>Bacteria</taxon>
        <taxon>Pseudomonadati</taxon>
        <taxon>Pseudomonadota</taxon>
        <taxon>Gammaproteobacteria</taxon>
        <taxon>Pseudomonadales</taxon>
        <taxon>Pseudomonadaceae</taxon>
        <taxon>Pseudomonas</taxon>
    </lineage>
</organism>
<dbReference type="Proteomes" id="UP001049200">
    <property type="component" value="Unassembled WGS sequence"/>
</dbReference>
<protein>
    <submittedName>
        <fullName evidence="1">Uncharacterized protein</fullName>
    </submittedName>
</protein>
<sequence>MNALCTHLGRYAYRYGDEIQLHKRIAEVLTLHGFEFERERVLDARNRADFWLDGLVIEVKVAGGLSEALHQVGRYIKLPDVTGVILAGTPRWAGQPLVEKPAWEDKPFQMVRLTRQSL</sequence>
<name>A0ABS6R017_9PSED</name>
<keyword evidence="2" id="KW-1185">Reference proteome</keyword>